<dbReference type="Pfam" id="PF14063">
    <property type="entry name" value="DUF4254"/>
    <property type="match status" value="1"/>
</dbReference>
<sequence length="204" mass="24109">MSFQPFVNQISSLQNDSILSWKKNNNGSAFINKELAANPFLTLVAENHSFNYQLWHAEDRARREDMGFEYVYHAKREIDYCNQQRNNRMESMDNWLFSTLKPASHLDCPVNSETPGMMIDRLSILALKAYHMKQQTERKDVDETHRQTCLQKLLVIEEQQAQLQACLVKLLDEIKDKTRTFRVYHQFKMYNDPNLNPELYEARG</sequence>
<dbReference type="EMBL" id="BMOB01000006">
    <property type="protein sequence ID" value="GGI87188.1"/>
    <property type="molecule type" value="Genomic_DNA"/>
</dbReference>
<reference evidence="1" key="1">
    <citation type="journal article" date="2014" name="Int. J. Syst. Evol. Microbiol.">
        <title>Complete genome sequence of Corynebacterium casei LMG S-19264T (=DSM 44701T), isolated from a smear-ripened cheese.</title>
        <authorList>
            <consortium name="US DOE Joint Genome Institute (JGI-PGF)"/>
            <person name="Walter F."/>
            <person name="Albersmeier A."/>
            <person name="Kalinowski J."/>
            <person name="Ruckert C."/>
        </authorList>
    </citation>
    <scope>NUCLEOTIDE SEQUENCE</scope>
    <source>
        <strain evidence="1">JCM 13919</strain>
    </source>
</reference>
<dbReference type="RefSeq" id="WP_131776929.1">
    <property type="nucleotide sequence ID" value="NZ_BMOB01000006.1"/>
</dbReference>
<reference evidence="1" key="2">
    <citation type="submission" date="2020-09" db="EMBL/GenBank/DDBJ databases">
        <authorList>
            <person name="Sun Q."/>
            <person name="Ohkuma M."/>
        </authorList>
    </citation>
    <scope>NUCLEOTIDE SEQUENCE</scope>
    <source>
        <strain evidence="1">JCM 13919</strain>
    </source>
</reference>
<dbReference type="AlphaFoldDB" id="A0A917JU25"/>
<accession>A0A917JU25</accession>
<evidence type="ECO:0000313" key="1">
    <source>
        <dbReference type="EMBL" id="GGI87188.1"/>
    </source>
</evidence>
<evidence type="ECO:0008006" key="3">
    <source>
        <dbReference type="Google" id="ProtNLM"/>
    </source>
</evidence>
<dbReference type="OrthoDB" id="9805817at2"/>
<proteinExistence type="predicted"/>
<name>A0A917JU25_9GAMM</name>
<comment type="caution">
    <text evidence="1">The sequence shown here is derived from an EMBL/GenBank/DDBJ whole genome shotgun (WGS) entry which is preliminary data.</text>
</comment>
<dbReference type="InterPro" id="IPR025350">
    <property type="entry name" value="DUF4254"/>
</dbReference>
<organism evidence="1 2">
    <name type="scientific">Legionella impletisoli</name>
    <dbReference type="NCBI Taxonomy" id="343510"/>
    <lineage>
        <taxon>Bacteria</taxon>
        <taxon>Pseudomonadati</taxon>
        <taxon>Pseudomonadota</taxon>
        <taxon>Gammaproteobacteria</taxon>
        <taxon>Legionellales</taxon>
        <taxon>Legionellaceae</taxon>
        <taxon>Legionella</taxon>
    </lineage>
</organism>
<evidence type="ECO:0000313" key="2">
    <source>
        <dbReference type="Proteomes" id="UP000630149"/>
    </source>
</evidence>
<keyword evidence="2" id="KW-1185">Reference proteome</keyword>
<protein>
    <recommendedName>
        <fullName evidence="3">DUF4254 domain-containing protein</fullName>
    </recommendedName>
</protein>
<gene>
    <name evidence="1" type="ORF">GCM10007966_14890</name>
</gene>
<dbReference type="Proteomes" id="UP000630149">
    <property type="component" value="Unassembled WGS sequence"/>
</dbReference>